<evidence type="ECO:0000259" key="14">
    <source>
        <dbReference type="SMART" id="SM00867"/>
    </source>
</evidence>
<evidence type="ECO:0000256" key="12">
    <source>
        <dbReference type="ARBA" id="ARBA00037975"/>
    </source>
</evidence>
<keyword evidence="8" id="KW-0249">Electron transport</keyword>
<dbReference type="InterPro" id="IPR011577">
    <property type="entry name" value="Cyt_b561_bac/Ni-Hgenase"/>
</dbReference>
<keyword evidence="11 13" id="KW-0472">Membrane</keyword>
<evidence type="ECO:0000256" key="8">
    <source>
        <dbReference type="ARBA" id="ARBA00022982"/>
    </source>
</evidence>
<keyword evidence="5" id="KW-0349">Heme</keyword>
<name>A0A2R8BCS3_9RHOB</name>
<dbReference type="SUPFAM" id="SSF81342">
    <property type="entry name" value="Transmembrane di-heme cytochromes"/>
    <property type="match status" value="1"/>
</dbReference>
<keyword evidence="4" id="KW-1003">Cell membrane</keyword>
<dbReference type="OrthoDB" id="1247465at2"/>
<dbReference type="SUPFAM" id="SSF101874">
    <property type="entry name" value="YceI-like"/>
    <property type="match status" value="1"/>
</dbReference>
<accession>A0A2R8BCS3</accession>
<keyword evidence="6 13" id="KW-0812">Transmembrane</keyword>
<comment type="cofactor">
    <cofactor evidence="1">
        <name>heme b</name>
        <dbReference type="ChEBI" id="CHEBI:60344"/>
    </cofactor>
</comment>
<dbReference type="GO" id="GO:0005886">
    <property type="term" value="C:plasma membrane"/>
    <property type="evidence" value="ECO:0007669"/>
    <property type="project" value="UniProtKB-SubCell"/>
</dbReference>
<comment type="subcellular location">
    <subcellularLocation>
        <location evidence="2">Cell membrane</location>
        <topology evidence="2">Multi-pass membrane protein</topology>
    </subcellularLocation>
</comment>
<dbReference type="SMART" id="SM00867">
    <property type="entry name" value="YceI"/>
    <property type="match status" value="1"/>
</dbReference>
<evidence type="ECO:0000256" key="6">
    <source>
        <dbReference type="ARBA" id="ARBA00022692"/>
    </source>
</evidence>
<feature type="transmembrane region" description="Helical" evidence="13">
    <location>
        <begin position="143"/>
        <end position="166"/>
    </location>
</feature>
<dbReference type="Gene3D" id="2.40.128.110">
    <property type="entry name" value="Lipid/polyisoprenoid-binding, YceI-like"/>
    <property type="match status" value="1"/>
</dbReference>
<dbReference type="GO" id="GO:0022904">
    <property type="term" value="P:respiratory electron transport chain"/>
    <property type="evidence" value="ECO:0007669"/>
    <property type="project" value="InterPro"/>
</dbReference>
<evidence type="ECO:0000256" key="11">
    <source>
        <dbReference type="ARBA" id="ARBA00023136"/>
    </source>
</evidence>
<dbReference type="PANTHER" id="PTHR30529:SF1">
    <property type="entry name" value="CYTOCHROME B561 HOMOLOG 2"/>
    <property type="match status" value="1"/>
</dbReference>
<feature type="domain" description="Lipid/polyisoprenoid-binding YceI-like" evidence="14">
    <location>
        <begin position="241"/>
        <end position="393"/>
    </location>
</feature>
<evidence type="ECO:0000256" key="4">
    <source>
        <dbReference type="ARBA" id="ARBA00022475"/>
    </source>
</evidence>
<dbReference type="PANTHER" id="PTHR30529">
    <property type="entry name" value="CYTOCHROME B561"/>
    <property type="match status" value="1"/>
</dbReference>
<evidence type="ECO:0000256" key="2">
    <source>
        <dbReference type="ARBA" id="ARBA00004651"/>
    </source>
</evidence>
<keyword evidence="9 13" id="KW-1133">Transmembrane helix</keyword>
<dbReference type="Gene3D" id="1.20.950.20">
    <property type="entry name" value="Transmembrane di-heme cytochromes, Chain C"/>
    <property type="match status" value="1"/>
</dbReference>
<evidence type="ECO:0000256" key="7">
    <source>
        <dbReference type="ARBA" id="ARBA00022723"/>
    </source>
</evidence>
<dbReference type="Proteomes" id="UP000244880">
    <property type="component" value="Unassembled WGS sequence"/>
</dbReference>
<dbReference type="GO" id="GO:0020037">
    <property type="term" value="F:heme binding"/>
    <property type="evidence" value="ECO:0007669"/>
    <property type="project" value="TreeGrafter"/>
</dbReference>
<dbReference type="InterPro" id="IPR016174">
    <property type="entry name" value="Di-haem_cyt_TM"/>
</dbReference>
<dbReference type="GO" id="GO:0046872">
    <property type="term" value="F:metal ion binding"/>
    <property type="evidence" value="ECO:0007669"/>
    <property type="project" value="UniProtKB-KW"/>
</dbReference>
<keyword evidence="16" id="KW-1185">Reference proteome</keyword>
<dbReference type="InterPro" id="IPR007372">
    <property type="entry name" value="Lipid/polyisoprenoid-bd_YceI"/>
</dbReference>
<evidence type="ECO:0000313" key="15">
    <source>
        <dbReference type="EMBL" id="SPH20877.1"/>
    </source>
</evidence>
<dbReference type="GO" id="GO:0009055">
    <property type="term" value="F:electron transfer activity"/>
    <property type="evidence" value="ECO:0007669"/>
    <property type="project" value="InterPro"/>
</dbReference>
<evidence type="ECO:0000256" key="3">
    <source>
        <dbReference type="ARBA" id="ARBA00022448"/>
    </source>
</evidence>
<dbReference type="InterPro" id="IPR036761">
    <property type="entry name" value="TTHA0802/YceI-like_sf"/>
</dbReference>
<feature type="transmembrane region" description="Helical" evidence="13">
    <location>
        <begin position="55"/>
        <end position="75"/>
    </location>
</feature>
<sequence>MSRTNSAHHYGSVTKTFHWLTALLILTLIPLGIIANKLPYETSEQLAQKAWLFSLHKTLGVTVFFVALARIAWAVTQTKPAGLHPDRKAESWLAETVHWLLYGSLLLVPLSGWIHHASTTGFAPIWWPFGQNLPLVAKSEDTAALFAGLHIVFERVLAAALILHVAGALKHHFVDKDATLKRMWFGTTHTPDATGTHKHGLPFVTAVAAWGIAIAIGSSIGVFAKHGDAIAQVALEQVESDWTVETGTVAIEITQFGNVVEGKFADWTADIDYDPATAKGTTTVTIAVPSLTLGSVTDQAMGHDFFDATTFPTAIFQADLERIVDGHLATGTLTIRDKTVPVEMPFNLSIDDGLATVNGQIELNRQDFGIGDNMADESSLLFNVKVKVELTARQN</sequence>
<dbReference type="AlphaFoldDB" id="A0A2R8BCS3"/>
<dbReference type="InterPro" id="IPR052168">
    <property type="entry name" value="Cytochrome_b561_oxidase"/>
</dbReference>
<keyword evidence="10" id="KW-0408">Iron</keyword>
<evidence type="ECO:0000256" key="9">
    <source>
        <dbReference type="ARBA" id="ARBA00022989"/>
    </source>
</evidence>
<dbReference type="RefSeq" id="WP_108828024.1">
    <property type="nucleotide sequence ID" value="NZ_OMOR01000001.1"/>
</dbReference>
<proteinExistence type="inferred from homology"/>
<evidence type="ECO:0000256" key="10">
    <source>
        <dbReference type="ARBA" id="ARBA00023004"/>
    </source>
</evidence>
<dbReference type="Pfam" id="PF01292">
    <property type="entry name" value="Ni_hydr_CYTB"/>
    <property type="match status" value="1"/>
</dbReference>
<keyword evidence="7" id="KW-0479">Metal-binding</keyword>
<protein>
    <submittedName>
        <fullName evidence="15">Cytochrome b561</fullName>
    </submittedName>
</protein>
<evidence type="ECO:0000256" key="1">
    <source>
        <dbReference type="ARBA" id="ARBA00001970"/>
    </source>
</evidence>
<dbReference type="EMBL" id="OMOR01000001">
    <property type="protein sequence ID" value="SPH20877.1"/>
    <property type="molecule type" value="Genomic_DNA"/>
</dbReference>
<comment type="similarity">
    <text evidence="12">Belongs to the cytochrome b561 family.</text>
</comment>
<feature type="transmembrane region" description="Helical" evidence="13">
    <location>
        <begin position="16"/>
        <end position="35"/>
    </location>
</feature>
<evidence type="ECO:0000256" key="13">
    <source>
        <dbReference type="SAM" id="Phobius"/>
    </source>
</evidence>
<evidence type="ECO:0000313" key="16">
    <source>
        <dbReference type="Proteomes" id="UP000244880"/>
    </source>
</evidence>
<keyword evidence="3" id="KW-0813">Transport</keyword>
<dbReference type="Pfam" id="PF04264">
    <property type="entry name" value="YceI"/>
    <property type="match status" value="1"/>
</dbReference>
<organism evidence="15 16">
    <name type="scientific">Ascidiaceihabitans donghaensis</name>
    <dbReference type="NCBI Taxonomy" id="1510460"/>
    <lineage>
        <taxon>Bacteria</taxon>
        <taxon>Pseudomonadati</taxon>
        <taxon>Pseudomonadota</taxon>
        <taxon>Alphaproteobacteria</taxon>
        <taxon>Rhodobacterales</taxon>
        <taxon>Paracoccaceae</taxon>
        <taxon>Ascidiaceihabitans</taxon>
    </lineage>
</organism>
<evidence type="ECO:0000256" key="5">
    <source>
        <dbReference type="ARBA" id="ARBA00022617"/>
    </source>
</evidence>
<gene>
    <name evidence="15" type="primary">yceJ</name>
    <name evidence="15" type="ORF">ASD8599_01618</name>
</gene>
<reference evidence="15 16" key="1">
    <citation type="submission" date="2018-03" db="EMBL/GenBank/DDBJ databases">
        <authorList>
            <person name="Keele B.F."/>
        </authorList>
    </citation>
    <scope>NUCLEOTIDE SEQUENCE [LARGE SCALE GENOMIC DNA]</scope>
    <source>
        <strain evidence="15 16">CECT 8599</strain>
    </source>
</reference>